<dbReference type="Proteomes" id="UP000196239">
    <property type="component" value="Chromosome 1"/>
</dbReference>
<dbReference type="EMBL" id="LN890280">
    <property type="protein sequence ID" value="CUR50980.1"/>
    <property type="molecule type" value="Genomic_DNA"/>
</dbReference>
<name>A0A128A0X0_9ARCH</name>
<dbReference type="AlphaFoldDB" id="A0A128A0X0"/>
<dbReference type="Gene3D" id="3.90.25.10">
    <property type="entry name" value="UDP-galactose 4-epimerase, domain 1"/>
    <property type="match status" value="1"/>
</dbReference>
<keyword evidence="2" id="KW-1185">Reference proteome</keyword>
<sequence>MKFQLVDMLSLKTDKSVQCNYVKPLKNDILRMAFSCKKAQRDFRFKLIYNLSEGLDEYMQWENTLQTLEEK</sequence>
<organism evidence="1 2">
    <name type="scientific">Nitrosotalea devaniterrae</name>
    <dbReference type="NCBI Taxonomy" id="1078905"/>
    <lineage>
        <taxon>Archaea</taxon>
        <taxon>Nitrososphaerota</taxon>
        <taxon>Nitrososphaeria</taxon>
        <taxon>Nitrosotaleales</taxon>
        <taxon>Nitrosotaleaceae</taxon>
        <taxon>Nitrosotalea</taxon>
    </lineage>
</organism>
<protein>
    <submittedName>
        <fullName evidence="1">Nucleoside-diphosphate-sugar epimerase</fullName>
    </submittedName>
</protein>
<gene>
    <name evidence="1" type="ORF">NDEV_0215</name>
</gene>
<dbReference type="KEGG" id="ndv:NDEV_0215"/>
<reference evidence="2" key="1">
    <citation type="submission" date="2015-10" db="EMBL/GenBank/DDBJ databases">
        <authorList>
            <person name="Lehtovirta-Morley L.E."/>
            <person name="Vieille C."/>
        </authorList>
    </citation>
    <scope>NUCLEOTIDE SEQUENCE [LARGE SCALE GENOMIC DNA]</scope>
</reference>
<proteinExistence type="predicted"/>
<dbReference type="InterPro" id="IPR036291">
    <property type="entry name" value="NAD(P)-bd_dom_sf"/>
</dbReference>
<dbReference type="SUPFAM" id="SSF51735">
    <property type="entry name" value="NAD(P)-binding Rossmann-fold domains"/>
    <property type="match status" value="1"/>
</dbReference>
<accession>A0A128A0X0</accession>
<evidence type="ECO:0000313" key="2">
    <source>
        <dbReference type="Proteomes" id="UP000196239"/>
    </source>
</evidence>
<evidence type="ECO:0000313" key="1">
    <source>
        <dbReference type="EMBL" id="CUR50980.1"/>
    </source>
</evidence>